<accession>A0AAQ3L0Q8</accession>
<dbReference type="GO" id="GO:0009055">
    <property type="term" value="F:electron transfer activity"/>
    <property type="evidence" value="ECO:0007669"/>
    <property type="project" value="InterPro"/>
</dbReference>
<keyword evidence="2" id="KW-0732">Signal</keyword>
<dbReference type="Proteomes" id="UP001327560">
    <property type="component" value="Chromosome 8"/>
</dbReference>
<dbReference type="PANTHER" id="PTHR33021">
    <property type="entry name" value="BLUE COPPER PROTEIN"/>
    <property type="match status" value="1"/>
</dbReference>
<dbReference type="InterPro" id="IPR003245">
    <property type="entry name" value="Phytocyanin_dom"/>
</dbReference>
<dbReference type="CDD" id="cd04216">
    <property type="entry name" value="Phytocyanin"/>
    <property type="match status" value="1"/>
</dbReference>
<protein>
    <submittedName>
        <fullName evidence="4">Chemocyanin-like</fullName>
    </submittedName>
</protein>
<dbReference type="Pfam" id="PF02298">
    <property type="entry name" value="Cu_bind_like"/>
    <property type="match status" value="1"/>
</dbReference>
<organism evidence="4 5">
    <name type="scientific">Canna indica</name>
    <name type="common">Indian-shot</name>
    <dbReference type="NCBI Taxonomy" id="4628"/>
    <lineage>
        <taxon>Eukaryota</taxon>
        <taxon>Viridiplantae</taxon>
        <taxon>Streptophyta</taxon>
        <taxon>Embryophyta</taxon>
        <taxon>Tracheophyta</taxon>
        <taxon>Spermatophyta</taxon>
        <taxon>Magnoliopsida</taxon>
        <taxon>Liliopsida</taxon>
        <taxon>Zingiberales</taxon>
        <taxon>Cannaceae</taxon>
        <taxon>Canna</taxon>
    </lineage>
</organism>
<evidence type="ECO:0000256" key="1">
    <source>
        <dbReference type="SAM" id="MobiDB-lite"/>
    </source>
</evidence>
<gene>
    <name evidence="4" type="ORF">Cni_G26963</name>
</gene>
<dbReference type="EMBL" id="CP136897">
    <property type="protein sequence ID" value="WOL18170.1"/>
    <property type="molecule type" value="Genomic_DNA"/>
</dbReference>
<dbReference type="AlphaFoldDB" id="A0AAQ3L0Q8"/>
<feature type="region of interest" description="Disordered" evidence="1">
    <location>
        <begin position="127"/>
        <end position="154"/>
    </location>
</feature>
<proteinExistence type="predicted"/>
<dbReference type="GO" id="GO:0005886">
    <property type="term" value="C:plasma membrane"/>
    <property type="evidence" value="ECO:0007669"/>
    <property type="project" value="TreeGrafter"/>
</dbReference>
<feature type="signal peptide" evidence="2">
    <location>
        <begin position="1"/>
        <end position="27"/>
    </location>
</feature>
<dbReference type="PANTHER" id="PTHR33021:SF179">
    <property type="entry name" value="OS09G0541100 PROTEIN"/>
    <property type="match status" value="1"/>
</dbReference>
<evidence type="ECO:0000313" key="4">
    <source>
        <dbReference type="EMBL" id="WOL18170.1"/>
    </source>
</evidence>
<dbReference type="FunFam" id="2.60.40.420:FF:000074">
    <property type="entry name" value="Blue copper binding protein-like"/>
    <property type="match status" value="1"/>
</dbReference>
<evidence type="ECO:0000259" key="3">
    <source>
        <dbReference type="PROSITE" id="PS51485"/>
    </source>
</evidence>
<dbReference type="InterPro" id="IPR008972">
    <property type="entry name" value="Cupredoxin"/>
</dbReference>
<dbReference type="InterPro" id="IPR039391">
    <property type="entry name" value="Phytocyanin-like"/>
</dbReference>
<name>A0AAQ3L0Q8_9LILI</name>
<keyword evidence="5" id="KW-1185">Reference proteome</keyword>
<reference evidence="4 5" key="1">
    <citation type="submission" date="2023-10" db="EMBL/GenBank/DDBJ databases">
        <title>Chromosome-scale genome assembly provides insights into flower coloration mechanisms of Canna indica.</title>
        <authorList>
            <person name="Li C."/>
        </authorList>
    </citation>
    <scope>NUCLEOTIDE SEQUENCE [LARGE SCALE GENOMIC DNA]</scope>
    <source>
        <tissue evidence="4">Flower</tissue>
    </source>
</reference>
<dbReference type="SUPFAM" id="SSF49503">
    <property type="entry name" value="Cupredoxins"/>
    <property type="match status" value="1"/>
</dbReference>
<dbReference type="Gene3D" id="2.60.40.420">
    <property type="entry name" value="Cupredoxins - blue copper proteins"/>
    <property type="match status" value="1"/>
</dbReference>
<dbReference type="PROSITE" id="PS51485">
    <property type="entry name" value="PHYTOCYANIN"/>
    <property type="match status" value="1"/>
</dbReference>
<evidence type="ECO:0000256" key="2">
    <source>
        <dbReference type="SAM" id="SignalP"/>
    </source>
</evidence>
<feature type="domain" description="Phytocyanin" evidence="3">
    <location>
        <begin position="28"/>
        <end position="128"/>
    </location>
</feature>
<sequence>MASHFLLTRTFAAVFFLSLLAQHCVKSTDYTVGDADGWNTGSNYLLWSKEYNFTVGDVLVFKYVPVQHNVYQVTEATYRFCDSSSGVVKTYGTGNDRVTLAEATSYWFICAVAGHCQGGMKLGVSVGDQSSSSGGGGGVADAPSPPTEQGSGAAGGRVMRWWNEWMMMMCLSLGMLNWVCGI</sequence>
<feature type="chain" id="PRO_5043056501" evidence="2">
    <location>
        <begin position="28"/>
        <end position="182"/>
    </location>
</feature>
<evidence type="ECO:0000313" key="5">
    <source>
        <dbReference type="Proteomes" id="UP001327560"/>
    </source>
</evidence>